<evidence type="ECO:0000313" key="2">
    <source>
        <dbReference type="Proteomes" id="UP001164965"/>
    </source>
</evidence>
<keyword evidence="1" id="KW-0418">Kinase</keyword>
<dbReference type="EMBL" id="CP110615">
    <property type="protein sequence ID" value="UZJ26122.1"/>
    <property type="molecule type" value="Genomic_DNA"/>
</dbReference>
<sequence length="378" mass="40874">MSLETVTTRDSTQEVLRSAERLLTRRTGAQVVLVDPEDLGGSDRTVVLRVRPRENPFSLPRTMVVKKVLTGQGGRDADEAFLRETVSYQFANSLPLEHRPGATLVAHDVADRVLVLADLGGAPTLADVLADPDPVLAQRGLVAWAQALGRMHAATAFREGDFAALLRHAGRARWTDPLEGPATAALAELPAALESALGVDTPHEVVQRAAATDRLLGRSALRAFSPSDLCPDNAMLTADGVQFLDFEWGGFRDVFLDAVYALVPFPGCWCSPQLSTDQAEHLVQAWRGEVVGVWPQLADDALLRTGLLDAQLLWTWVSTRWFLPGHATRADPSSEHPLALRPADSLAVCWTRLAESAERAGELATAEHARTVAAALSR</sequence>
<keyword evidence="1" id="KW-0808">Transferase</keyword>
<protein>
    <submittedName>
        <fullName evidence="1">Kinase</fullName>
    </submittedName>
</protein>
<dbReference type="InterPro" id="IPR011009">
    <property type="entry name" value="Kinase-like_dom_sf"/>
</dbReference>
<dbReference type="RefSeq" id="WP_265384226.1">
    <property type="nucleotide sequence ID" value="NZ_CP110615.1"/>
</dbReference>
<reference evidence="1" key="1">
    <citation type="submission" date="2022-10" db="EMBL/GenBank/DDBJ databases">
        <title>Rhodococcus sp.75.</title>
        <authorList>
            <person name="Sun M."/>
        </authorList>
    </citation>
    <scope>NUCLEOTIDE SEQUENCE</scope>
    <source>
        <strain evidence="1">75</strain>
    </source>
</reference>
<accession>A0ABY6P390</accession>
<dbReference type="SUPFAM" id="SSF56112">
    <property type="entry name" value="Protein kinase-like (PK-like)"/>
    <property type="match status" value="1"/>
</dbReference>
<proteinExistence type="predicted"/>
<gene>
    <name evidence="1" type="ORF">RHODO2019_06825</name>
</gene>
<dbReference type="GO" id="GO:0016301">
    <property type="term" value="F:kinase activity"/>
    <property type="evidence" value="ECO:0007669"/>
    <property type="project" value="UniProtKB-KW"/>
</dbReference>
<name>A0ABY6P390_9NOCA</name>
<dbReference type="Proteomes" id="UP001164965">
    <property type="component" value="Chromosome"/>
</dbReference>
<organism evidence="1 2">
    <name type="scientific">Rhodococcus antarcticus</name>
    <dbReference type="NCBI Taxonomy" id="2987751"/>
    <lineage>
        <taxon>Bacteria</taxon>
        <taxon>Bacillati</taxon>
        <taxon>Actinomycetota</taxon>
        <taxon>Actinomycetes</taxon>
        <taxon>Mycobacteriales</taxon>
        <taxon>Nocardiaceae</taxon>
        <taxon>Rhodococcus</taxon>
    </lineage>
</organism>
<evidence type="ECO:0000313" key="1">
    <source>
        <dbReference type="EMBL" id="UZJ26122.1"/>
    </source>
</evidence>
<keyword evidence="2" id="KW-1185">Reference proteome</keyword>